<dbReference type="PANTHER" id="PTHR36436">
    <property type="entry name" value="SLL5081 PROTEIN"/>
    <property type="match status" value="1"/>
</dbReference>
<dbReference type="RefSeq" id="WP_067334902.1">
    <property type="nucleotide sequence ID" value="NZ_LZNA01000013.1"/>
</dbReference>
<reference evidence="1 2" key="1">
    <citation type="submission" date="2016-06" db="EMBL/GenBank/DDBJ databases">
        <title>Draft genome of Moraxella atlantae CCUG 59586.</title>
        <authorList>
            <person name="Salva-Serra F."/>
            <person name="Engstrom-Jakobsson H."/>
            <person name="Thorell K."/>
            <person name="Gonzales-Siles L."/>
            <person name="Karlsson R."/>
            <person name="Boulund F."/>
            <person name="Engstrand L."/>
            <person name="Kristiansson E."/>
            <person name="Moore E."/>
        </authorList>
    </citation>
    <scope>NUCLEOTIDE SEQUENCE [LARGE SCALE GENOMIC DNA]</scope>
    <source>
        <strain evidence="1 2">CCUG 59586</strain>
    </source>
</reference>
<dbReference type="AlphaFoldDB" id="A0A1B8QK42"/>
<dbReference type="PANTHER" id="PTHR36436:SF6">
    <property type="entry name" value="SLL5081 PROTEIN"/>
    <property type="match status" value="1"/>
</dbReference>
<keyword evidence="2" id="KW-1185">Reference proteome</keyword>
<protein>
    <recommendedName>
        <fullName evidence="3">DUF1963 domain-containing protein</fullName>
    </recommendedName>
</protein>
<dbReference type="InterPro" id="IPR035948">
    <property type="entry name" value="YwqG-like_sf"/>
</dbReference>
<name>A0A1B8QK42_9GAMM</name>
<gene>
    <name evidence="1" type="ORF">A9306_04420</name>
</gene>
<evidence type="ECO:0000313" key="2">
    <source>
        <dbReference type="Proteomes" id="UP000092616"/>
    </source>
</evidence>
<dbReference type="Pfam" id="PF09234">
    <property type="entry name" value="DUF1963"/>
    <property type="match status" value="1"/>
</dbReference>
<organism evidence="1 2">
    <name type="scientific">Faucicola atlantae</name>
    <dbReference type="NCBI Taxonomy" id="34059"/>
    <lineage>
        <taxon>Bacteria</taxon>
        <taxon>Pseudomonadati</taxon>
        <taxon>Pseudomonadota</taxon>
        <taxon>Gammaproteobacteria</taxon>
        <taxon>Moraxellales</taxon>
        <taxon>Moraxellaceae</taxon>
        <taxon>Faucicola</taxon>
    </lineage>
</organism>
<dbReference type="SUPFAM" id="SSF103032">
    <property type="entry name" value="Hypothetical protein YwqG"/>
    <property type="match status" value="1"/>
</dbReference>
<dbReference type="EMBL" id="LZNA01000013">
    <property type="protein sequence ID" value="OBX83846.1"/>
    <property type="molecule type" value="Genomic_DNA"/>
</dbReference>
<evidence type="ECO:0000313" key="1">
    <source>
        <dbReference type="EMBL" id="OBX83846.1"/>
    </source>
</evidence>
<sequence length="264" mass="29796">MALPNSWNAYKDKVIATIQPTVEFSLTDTPTITWQSKVGGLPYLPQDFDYPTTSDGEPLAFLAQINFADMPSLPDFPTQGILQFFIANDDLYGLNFVDMTDQSTFRVVYHADVVQDMEQLQSDLPTLVEPVLSPLPEGADFGMVFHKTVQAITTDSAVFAPKILDTASLYEFKPADGQELGEFFKSYDSIDQEQHRIGGYAFFTQTDPREYNTTFSDYILLFQLDSDHKHDILWGDVGVGGFFIHPNDLKALDFSKVFYNWDCS</sequence>
<dbReference type="Proteomes" id="UP000092616">
    <property type="component" value="Unassembled WGS sequence"/>
</dbReference>
<accession>A0A1B8QK42</accession>
<comment type="caution">
    <text evidence="1">The sequence shown here is derived from an EMBL/GenBank/DDBJ whole genome shotgun (WGS) entry which is preliminary data.</text>
</comment>
<proteinExistence type="predicted"/>
<evidence type="ECO:0008006" key="3">
    <source>
        <dbReference type="Google" id="ProtNLM"/>
    </source>
</evidence>
<dbReference type="Gene3D" id="2.30.320.10">
    <property type="entry name" value="YwqG-like"/>
    <property type="match status" value="1"/>
</dbReference>
<dbReference type="InterPro" id="IPR015315">
    <property type="entry name" value="DUF1963"/>
</dbReference>